<dbReference type="EC" id="2.7.11.1" evidence="3"/>
<dbReference type="InterPro" id="IPR000719">
    <property type="entry name" value="Prot_kinase_dom"/>
</dbReference>
<dbReference type="PANTHER" id="PTHR24349">
    <property type="entry name" value="SERINE/THREONINE-PROTEIN KINASE"/>
    <property type="match status" value="1"/>
</dbReference>
<evidence type="ECO:0000256" key="4">
    <source>
        <dbReference type="ARBA" id="ARBA00022527"/>
    </source>
</evidence>
<dbReference type="PROSITE" id="PS50011">
    <property type="entry name" value="PROTEIN_KINASE_DOM"/>
    <property type="match status" value="1"/>
</dbReference>
<keyword evidence="5" id="KW-0808">Transferase</keyword>
<dbReference type="SUPFAM" id="SSF56112">
    <property type="entry name" value="Protein kinase-like (PK-like)"/>
    <property type="match status" value="1"/>
</dbReference>
<dbReference type="Pfam" id="PF00069">
    <property type="entry name" value="Pkinase"/>
    <property type="match status" value="1"/>
</dbReference>
<dbReference type="InterPro" id="IPR011992">
    <property type="entry name" value="EF-hand-dom_pair"/>
</dbReference>
<comment type="caution">
    <text evidence="18">The sequence shown here is derived from an EMBL/GenBank/DDBJ whole genome shotgun (WGS) entry which is preliminary data.</text>
</comment>
<evidence type="ECO:0000256" key="8">
    <source>
        <dbReference type="ARBA" id="ARBA00022741"/>
    </source>
</evidence>
<evidence type="ECO:0000256" key="10">
    <source>
        <dbReference type="ARBA" id="ARBA00022837"/>
    </source>
</evidence>
<accession>A0A1R2CMD0</accession>
<evidence type="ECO:0000256" key="11">
    <source>
        <dbReference type="ARBA" id="ARBA00022840"/>
    </source>
</evidence>
<dbReference type="GO" id="GO:0005509">
    <property type="term" value="F:calcium ion binding"/>
    <property type="evidence" value="ECO:0007669"/>
    <property type="project" value="InterPro"/>
</dbReference>
<dbReference type="SUPFAM" id="SSF47473">
    <property type="entry name" value="EF-hand"/>
    <property type="match status" value="1"/>
</dbReference>
<evidence type="ECO:0000256" key="5">
    <source>
        <dbReference type="ARBA" id="ARBA00022679"/>
    </source>
</evidence>
<dbReference type="FunFam" id="3.30.200.20:FF:000315">
    <property type="entry name" value="Calcium-dependent protein kinase 3"/>
    <property type="match status" value="1"/>
</dbReference>
<comment type="catalytic activity">
    <reaction evidence="13">
        <text>L-threonyl-[protein] + ATP = O-phospho-L-threonyl-[protein] + ADP + H(+)</text>
        <dbReference type="Rhea" id="RHEA:46608"/>
        <dbReference type="Rhea" id="RHEA-COMP:11060"/>
        <dbReference type="Rhea" id="RHEA-COMP:11605"/>
        <dbReference type="ChEBI" id="CHEBI:15378"/>
        <dbReference type="ChEBI" id="CHEBI:30013"/>
        <dbReference type="ChEBI" id="CHEBI:30616"/>
        <dbReference type="ChEBI" id="CHEBI:61977"/>
        <dbReference type="ChEBI" id="CHEBI:456216"/>
        <dbReference type="EC" id="2.7.11.1"/>
    </reaction>
</comment>
<dbReference type="GO" id="GO:0005524">
    <property type="term" value="F:ATP binding"/>
    <property type="evidence" value="ECO:0007669"/>
    <property type="project" value="UniProtKB-UniRule"/>
</dbReference>
<keyword evidence="11 15" id="KW-0067">ATP-binding</keyword>
<dbReference type="AlphaFoldDB" id="A0A1R2CMD0"/>
<dbReference type="InterPro" id="IPR008271">
    <property type="entry name" value="Ser/Thr_kinase_AS"/>
</dbReference>
<keyword evidence="8 15" id="KW-0547">Nucleotide-binding</keyword>
<dbReference type="Proteomes" id="UP000187209">
    <property type="component" value="Unassembled WGS sequence"/>
</dbReference>
<reference evidence="18 19" key="1">
    <citation type="submission" date="2016-11" db="EMBL/GenBank/DDBJ databases">
        <title>The macronuclear genome of Stentor coeruleus: a giant cell with tiny introns.</title>
        <authorList>
            <person name="Slabodnick M."/>
            <person name="Ruby J.G."/>
            <person name="Reiff S.B."/>
            <person name="Swart E.C."/>
            <person name="Gosai S."/>
            <person name="Prabakaran S."/>
            <person name="Witkowska E."/>
            <person name="Larue G.E."/>
            <person name="Fisher S."/>
            <person name="Freeman R.M."/>
            <person name="Gunawardena J."/>
            <person name="Chu W."/>
            <person name="Stover N.A."/>
            <person name="Gregory B.D."/>
            <person name="Nowacki M."/>
            <person name="Derisi J."/>
            <person name="Roy S.W."/>
            <person name="Marshall W.F."/>
            <person name="Sood P."/>
        </authorList>
    </citation>
    <scope>NUCLEOTIDE SEQUENCE [LARGE SCALE GENOMIC DNA]</scope>
    <source>
        <strain evidence="18">WM001</strain>
    </source>
</reference>
<dbReference type="InterPro" id="IPR011009">
    <property type="entry name" value="Kinase-like_dom_sf"/>
</dbReference>
<feature type="binding site" evidence="15">
    <location>
        <position position="75"/>
    </location>
    <ligand>
        <name>ATP</name>
        <dbReference type="ChEBI" id="CHEBI:30616"/>
    </ligand>
</feature>
<evidence type="ECO:0000259" key="17">
    <source>
        <dbReference type="PROSITE" id="PS50222"/>
    </source>
</evidence>
<dbReference type="SMART" id="SM00054">
    <property type="entry name" value="EFh"/>
    <property type="match status" value="4"/>
</dbReference>
<dbReference type="OrthoDB" id="5794026at2759"/>
<evidence type="ECO:0000256" key="12">
    <source>
        <dbReference type="ARBA" id="ARBA00024334"/>
    </source>
</evidence>
<dbReference type="InterPro" id="IPR002048">
    <property type="entry name" value="EF_hand_dom"/>
</dbReference>
<protein>
    <recommendedName>
        <fullName evidence="3">non-specific serine/threonine protein kinase</fullName>
        <ecNumber evidence="3">2.7.11.1</ecNumber>
    </recommendedName>
</protein>
<feature type="domain" description="EF-hand" evidence="17">
    <location>
        <begin position="345"/>
        <end position="380"/>
    </location>
</feature>
<dbReference type="SMART" id="SM00220">
    <property type="entry name" value="S_TKc"/>
    <property type="match status" value="1"/>
</dbReference>
<dbReference type="Gene3D" id="1.10.238.10">
    <property type="entry name" value="EF-hand"/>
    <property type="match status" value="2"/>
</dbReference>
<keyword evidence="4" id="KW-0723">Serine/threonine-protein kinase</keyword>
<dbReference type="InterPro" id="IPR050205">
    <property type="entry name" value="CDPK_Ser/Thr_kinases"/>
</dbReference>
<feature type="domain" description="EF-hand" evidence="17">
    <location>
        <begin position="454"/>
        <end position="489"/>
    </location>
</feature>
<dbReference type="CDD" id="cd00051">
    <property type="entry name" value="EFh"/>
    <property type="match status" value="2"/>
</dbReference>
<evidence type="ECO:0000256" key="6">
    <source>
        <dbReference type="ARBA" id="ARBA00022723"/>
    </source>
</evidence>
<dbReference type="FunFam" id="1.10.510.10:FF:000571">
    <property type="entry name" value="Maternal embryonic leucine zipper kinase"/>
    <property type="match status" value="1"/>
</dbReference>
<evidence type="ECO:0000313" key="19">
    <source>
        <dbReference type="Proteomes" id="UP000187209"/>
    </source>
</evidence>
<evidence type="ECO:0000256" key="3">
    <source>
        <dbReference type="ARBA" id="ARBA00012513"/>
    </source>
</evidence>
<dbReference type="Pfam" id="PF13499">
    <property type="entry name" value="EF-hand_7"/>
    <property type="match status" value="2"/>
</dbReference>
<dbReference type="Gene3D" id="1.10.510.10">
    <property type="entry name" value="Transferase(Phosphotransferase) domain 1"/>
    <property type="match status" value="1"/>
</dbReference>
<gene>
    <name evidence="18" type="ORF">SteCoe_7564</name>
</gene>
<keyword evidence="6" id="KW-0479">Metal-binding</keyword>
<dbReference type="FunFam" id="1.10.238.10:FF:000001">
    <property type="entry name" value="Calmodulin 1"/>
    <property type="match status" value="1"/>
</dbReference>
<dbReference type="InterPro" id="IPR018247">
    <property type="entry name" value="EF_Hand_1_Ca_BS"/>
</dbReference>
<evidence type="ECO:0000313" key="18">
    <source>
        <dbReference type="EMBL" id="OMJ90168.1"/>
    </source>
</evidence>
<comment type="similarity">
    <text evidence="12">Belongs to the protein kinase superfamily. Ser/Thr protein kinase family. CDPK subfamily.</text>
</comment>
<evidence type="ECO:0000256" key="13">
    <source>
        <dbReference type="ARBA" id="ARBA00047899"/>
    </source>
</evidence>
<evidence type="ECO:0000256" key="14">
    <source>
        <dbReference type="ARBA" id="ARBA00048679"/>
    </source>
</evidence>
<dbReference type="PROSITE" id="PS00107">
    <property type="entry name" value="PROTEIN_KINASE_ATP"/>
    <property type="match status" value="1"/>
</dbReference>
<keyword evidence="10" id="KW-0106">Calcium</keyword>
<feature type="domain" description="EF-hand" evidence="17">
    <location>
        <begin position="383"/>
        <end position="418"/>
    </location>
</feature>
<evidence type="ECO:0000256" key="15">
    <source>
        <dbReference type="PROSITE-ProRule" id="PRU10141"/>
    </source>
</evidence>
<dbReference type="InterPro" id="IPR017441">
    <property type="entry name" value="Protein_kinase_ATP_BS"/>
</dbReference>
<evidence type="ECO:0000259" key="16">
    <source>
        <dbReference type="PROSITE" id="PS50011"/>
    </source>
</evidence>
<name>A0A1R2CMD0_9CILI</name>
<dbReference type="PROSITE" id="PS00108">
    <property type="entry name" value="PROTEIN_KINASE_ST"/>
    <property type="match status" value="1"/>
</dbReference>
<keyword evidence="7" id="KW-0677">Repeat</keyword>
<comment type="catalytic activity">
    <reaction evidence="14">
        <text>L-seryl-[protein] + ATP = O-phospho-L-seryl-[protein] + ADP + H(+)</text>
        <dbReference type="Rhea" id="RHEA:17989"/>
        <dbReference type="Rhea" id="RHEA-COMP:9863"/>
        <dbReference type="Rhea" id="RHEA-COMP:11604"/>
        <dbReference type="ChEBI" id="CHEBI:15378"/>
        <dbReference type="ChEBI" id="CHEBI:29999"/>
        <dbReference type="ChEBI" id="CHEBI:30616"/>
        <dbReference type="ChEBI" id="CHEBI:83421"/>
        <dbReference type="ChEBI" id="CHEBI:456216"/>
        <dbReference type="EC" id="2.7.11.1"/>
    </reaction>
</comment>
<dbReference type="Gene3D" id="3.30.200.20">
    <property type="entry name" value="Phosphorylase Kinase, domain 1"/>
    <property type="match status" value="1"/>
</dbReference>
<comment type="subunit">
    <text evidence="2">Monomer.</text>
</comment>
<sequence>MGGICSRQVETTITLLPRVASREEDLTVTPGNFVRENTGSFYTYYKLASSPLGSGAWGEVRTCVLKSTEETRVVKIISKSELPQSMITERAAFHEANIIKKLDHPNLPRIYEFFEDEQNYFIVLEYIKGGDLFDRIVELKNFSETQAAQIILQILLAVNYLHSCGIVHRDIKPENILMNDSNSLSLKLVDFDTATVFRNTSFRKMYGTPLYMAPEIVKGKYDEKCDLWSCGIILFILLTGSPPFGGSDDEILLTLRTVKFNFKDNIFRGISAEVLDLLKKLLEPDPKKRISASEACSHPWLINLKETIADSEVLDVLKNIKNFRGASKLKTLVHTFIISKIADPSQYKTELAVFHLLDVNRDGKISRDELITLMVSKKLALEEAEMYADLIMEQADVDNSGFIDYTEFLRASVTRNRVLTRENIINAFKILDQDRSGTIEVEELRRWISDENTTSVKLVEDIIRKVDKNGDGKIDQEEFESMLIDTANARRKSFLGTIPGFKPPNA</sequence>
<proteinExistence type="inferred from homology"/>
<evidence type="ECO:0000256" key="9">
    <source>
        <dbReference type="ARBA" id="ARBA00022777"/>
    </source>
</evidence>
<comment type="cofactor">
    <cofactor evidence="1">
        <name>Mg(2+)</name>
        <dbReference type="ChEBI" id="CHEBI:18420"/>
    </cofactor>
</comment>
<dbReference type="PROSITE" id="PS00018">
    <property type="entry name" value="EF_HAND_1"/>
    <property type="match status" value="3"/>
</dbReference>
<evidence type="ECO:0000256" key="1">
    <source>
        <dbReference type="ARBA" id="ARBA00001946"/>
    </source>
</evidence>
<dbReference type="PROSITE" id="PS50222">
    <property type="entry name" value="EF_HAND_2"/>
    <property type="match status" value="4"/>
</dbReference>
<keyword evidence="9" id="KW-0418">Kinase</keyword>
<organism evidence="18 19">
    <name type="scientific">Stentor coeruleus</name>
    <dbReference type="NCBI Taxonomy" id="5963"/>
    <lineage>
        <taxon>Eukaryota</taxon>
        <taxon>Sar</taxon>
        <taxon>Alveolata</taxon>
        <taxon>Ciliophora</taxon>
        <taxon>Postciliodesmatophora</taxon>
        <taxon>Heterotrichea</taxon>
        <taxon>Heterotrichida</taxon>
        <taxon>Stentoridae</taxon>
        <taxon>Stentor</taxon>
    </lineage>
</organism>
<dbReference type="CDD" id="cd05117">
    <property type="entry name" value="STKc_CAMK"/>
    <property type="match status" value="1"/>
</dbReference>
<feature type="domain" description="EF-hand" evidence="17">
    <location>
        <begin position="419"/>
        <end position="453"/>
    </location>
</feature>
<feature type="domain" description="Protein kinase" evidence="16">
    <location>
        <begin position="46"/>
        <end position="301"/>
    </location>
</feature>
<dbReference type="GO" id="GO:0004674">
    <property type="term" value="F:protein serine/threonine kinase activity"/>
    <property type="evidence" value="ECO:0007669"/>
    <property type="project" value="UniProtKB-KW"/>
</dbReference>
<dbReference type="EMBL" id="MPUH01000109">
    <property type="protein sequence ID" value="OMJ90168.1"/>
    <property type="molecule type" value="Genomic_DNA"/>
</dbReference>
<evidence type="ECO:0000256" key="2">
    <source>
        <dbReference type="ARBA" id="ARBA00011245"/>
    </source>
</evidence>
<keyword evidence="19" id="KW-1185">Reference proteome</keyword>
<evidence type="ECO:0000256" key="7">
    <source>
        <dbReference type="ARBA" id="ARBA00022737"/>
    </source>
</evidence>